<protein>
    <submittedName>
        <fullName evidence="1">Uncharacterized protein</fullName>
    </submittedName>
</protein>
<accession>A0A6B1D166</accession>
<gene>
    <name evidence="1" type="ORF">F4X14_00255</name>
</gene>
<proteinExistence type="predicted"/>
<sequence>MTLVQIEIPDTDRERFVRQARREGMTLSAWLRAAGRARLENRSRARPFASEEDAMAFFRACDDLDGPEVEPDWNEHLRVINESRASKVAVK</sequence>
<reference evidence="1" key="1">
    <citation type="submission" date="2019-09" db="EMBL/GenBank/DDBJ databases">
        <title>Characterisation of the sponge microbiome using genome-centric metagenomics.</title>
        <authorList>
            <person name="Engelberts J.P."/>
            <person name="Robbins S.J."/>
            <person name="De Goeij J.M."/>
            <person name="Aranda M."/>
            <person name="Bell S.C."/>
            <person name="Webster N.S."/>
        </authorList>
    </citation>
    <scope>NUCLEOTIDE SEQUENCE</scope>
    <source>
        <strain evidence="1">SB0661_bin_32</strain>
    </source>
</reference>
<dbReference type="EMBL" id="VXMH01000002">
    <property type="protein sequence ID" value="MYC93376.1"/>
    <property type="molecule type" value="Genomic_DNA"/>
</dbReference>
<dbReference type="AlphaFoldDB" id="A0A6B1D166"/>
<name>A0A6B1D166_9CHLR</name>
<evidence type="ECO:0000313" key="1">
    <source>
        <dbReference type="EMBL" id="MYC93376.1"/>
    </source>
</evidence>
<organism evidence="1">
    <name type="scientific">Caldilineaceae bacterium SB0661_bin_32</name>
    <dbReference type="NCBI Taxonomy" id="2605255"/>
    <lineage>
        <taxon>Bacteria</taxon>
        <taxon>Bacillati</taxon>
        <taxon>Chloroflexota</taxon>
        <taxon>Caldilineae</taxon>
        <taxon>Caldilineales</taxon>
        <taxon>Caldilineaceae</taxon>
    </lineage>
</organism>
<comment type="caution">
    <text evidence="1">The sequence shown here is derived from an EMBL/GenBank/DDBJ whole genome shotgun (WGS) entry which is preliminary data.</text>
</comment>